<reference evidence="2" key="1">
    <citation type="submission" date="2023-06" db="EMBL/GenBank/DDBJ databases">
        <title>Genomic of Parafulvivirga corallium.</title>
        <authorList>
            <person name="Wang G."/>
        </authorList>
    </citation>
    <scope>NUCLEOTIDE SEQUENCE</scope>
    <source>
        <strain evidence="2">BMA10</strain>
    </source>
</reference>
<feature type="transmembrane region" description="Helical" evidence="1">
    <location>
        <begin position="113"/>
        <end position="132"/>
    </location>
</feature>
<sequence>MNDKKEQRIQQLLDQGDFEAISKLSEEEKEEAGLYEFIYKGLEAEPEFTLSTDFADTVVAKANSKNSTWREISPFVLIILGVLLIASGAIWYFDVNIKVELGFFSGLWKLRWPIIFGVMAVALIQLADKTLIKSRYTKAI</sequence>
<dbReference type="RefSeq" id="WP_346750653.1">
    <property type="nucleotide sequence ID" value="NZ_JAUJEA010000001.1"/>
</dbReference>
<accession>A0ABT8KIT5</accession>
<name>A0ABT8KIT5_9BACT</name>
<gene>
    <name evidence="2" type="ORF">QQ008_04640</name>
</gene>
<dbReference type="EMBL" id="JAUJEA010000001">
    <property type="protein sequence ID" value="MDN5200631.1"/>
    <property type="molecule type" value="Genomic_DNA"/>
</dbReference>
<feature type="transmembrane region" description="Helical" evidence="1">
    <location>
        <begin position="75"/>
        <end position="93"/>
    </location>
</feature>
<keyword evidence="1" id="KW-0812">Transmembrane</keyword>
<evidence type="ECO:0008006" key="4">
    <source>
        <dbReference type="Google" id="ProtNLM"/>
    </source>
</evidence>
<keyword evidence="3" id="KW-1185">Reference proteome</keyword>
<proteinExistence type="predicted"/>
<evidence type="ECO:0000256" key="1">
    <source>
        <dbReference type="SAM" id="Phobius"/>
    </source>
</evidence>
<comment type="caution">
    <text evidence="2">The sequence shown here is derived from an EMBL/GenBank/DDBJ whole genome shotgun (WGS) entry which is preliminary data.</text>
</comment>
<keyword evidence="1" id="KW-1133">Transmembrane helix</keyword>
<keyword evidence="1" id="KW-0472">Membrane</keyword>
<dbReference type="Proteomes" id="UP001172082">
    <property type="component" value="Unassembled WGS sequence"/>
</dbReference>
<protein>
    <recommendedName>
        <fullName evidence="4">DUF5056 domain-containing protein</fullName>
    </recommendedName>
</protein>
<organism evidence="2 3">
    <name type="scientific">Splendidivirga corallicola</name>
    <dbReference type="NCBI Taxonomy" id="3051826"/>
    <lineage>
        <taxon>Bacteria</taxon>
        <taxon>Pseudomonadati</taxon>
        <taxon>Bacteroidota</taxon>
        <taxon>Cytophagia</taxon>
        <taxon>Cytophagales</taxon>
        <taxon>Splendidivirgaceae</taxon>
        <taxon>Splendidivirga</taxon>
    </lineage>
</organism>
<evidence type="ECO:0000313" key="2">
    <source>
        <dbReference type="EMBL" id="MDN5200631.1"/>
    </source>
</evidence>
<evidence type="ECO:0000313" key="3">
    <source>
        <dbReference type="Proteomes" id="UP001172082"/>
    </source>
</evidence>